<protein>
    <submittedName>
        <fullName evidence="2">Uncharacterized protein</fullName>
    </submittedName>
</protein>
<sequence>MNYIWILIIVLYIVLTHLVAKYIGAKRKIGYGKTVFWSLLFSPIIIALIIAKFSPLNEKQ</sequence>
<keyword evidence="1" id="KW-0812">Transmembrane</keyword>
<gene>
    <name evidence="2" type="ORF">S12H4_16429</name>
</gene>
<keyword evidence="1" id="KW-0472">Membrane</keyword>
<dbReference type="EMBL" id="BARW01007943">
    <property type="protein sequence ID" value="GAI78338.1"/>
    <property type="molecule type" value="Genomic_DNA"/>
</dbReference>
<name>X1RCP1_9ZZZZ</name>
<evidence type="ECO:0000313" key="2">
    <source>
        <dbReference type="EMBL" id="GAI78338.1"/>
    </source>
</evidence>
<reference evidence="2" key="1">
    <citation type="journal article" date="2014" name="Front. Microbiol.">
        <title>High frequency of phylogenetically diverse reductive dehalogenase-homologous genes in deep subseafloor sedimentary metagenomes.</title>
        <authorList>
            <person name="Kawai M."/>
            <person name="Futagami T."/>
            <person name="Toyoda A."/>
            <person name="Takaki Y."/>
            <person name="Nishi S."/>
            <person name="Hori S."/>
            <person name="Arai W."/>
            <person name="Tsubouchi T."/>
            <person name="Morono Y."/>
            <person name="Uchiyama I."/>
            <person name="Ito T."/>
            <person name="Fujiyama A."/>
            <person name="Inagaki F."/>
            <person name="Takami H."/>
        </authorList>
    </citation>
    <scope>NUCLEOTIDE SEQUENCE</scope>
    <source>
        <strain evidence="2">Expedition CK06-06</strain>
    </source>
</reference>
<keyword evidence="1" id="KW-1133">Transmembrane helix</keyword>
<organism evidence="2">
    <name type="scientific">marine sediment metagenome</name>
    <dbReference type="NCBI Taxonomy" id="412755"/>
    <lineage>
        <taxon>unclassified sequences</taxon>
        <taxon>metagenomes</taxon>
        <taxon>ecological metagenomes</taxon>
    </lineage>
</organism>
<comment type="caution">
    <text evidence="2">The sequence shown here is derived from an EMBL/GenBank/DDBJ whole genome shotgun (WGS) entry which is preliminary data.</text>
</comment>
<evidence type="ECO:0000256" key="1">
    <source>
        <dbReference type="SAM" id="Phobius"/>
    </source>
</evidence>
<accession>X1RCP1</accession>
<proteinExistence type="predicted"/>
<feature type="transmembrane region" description="Helical" evidence="1">
    <location>
        <begin position="6"/>
        <end position="23"/>
    </location>
</feature>
<dbReference type="AlphaFoldDB" id="X1RCP1"/>
<feature type="transmembrane region" description="Helical" evidence="1">
    <location>
        <begin position="35"/>
        <end position="54"/>
    </location>
</feature>